<gene>
    <name evidence="1" type="ORF">LPQ35_07095</name>
</gene>
<dbReference type="Proteomes" id="UP001492541">
    <property type="component" value="Chromosome"/>
</dbReference>
<accession>A0ABZ3H1F0</accession>
<keyword evidence="2" id="KW-1185">Reference proteome</keyword>
<dbReference type="GeneID" id="90449442"/>
<protein>
    <submittedName>
        <fullName evidence="1">Uncharacterized protein</fullName>
    </submittedName>
</protein>
<organism evidence="1 2">
    <name type="scientific">Geoglobus acetivorans</name>
    <dbReference type="NCBI Taxonomy" id="565033"/>
    <lineage>
        <taxon>Archaea</taxon>
        <taxon>Methanobacteriati</taxon>
        <taxon>Methanobacteriota</taxon>
        <taxon>Archaeoglobi</taxon>
        <taxon>Archaeoglobales</taxon>
        <taxon>Archaeoglobaceae</taxon>
        <taxon>Geoglobus</taxon>
    </lineage>
</organism>
<reference evidence="1 2" key="1">
    <citation type="submission" date="2021-11" db="EMBL/GenBank/DDBJ databases">
        <title>Whole genome of Geoglobus acetivorans.</title>
        <authorList>
            <person name="Liu D."/>
        </authorList>
    </citation>
    <scope>NUCLEOTIDE SEQUENCE [LARGE SCALE GENOMIC DNA]</scope>
    <source>
        <strain evidence="1 2">SBH6</strain>
    </source>
</reference>
<evidence type="ECO:0000313" key="1">
    <source>
        <dbReference type="EMBL" id="XAT63021.1"/>
    </source>
</evidence>
<evidence type="ECO:0000313" key="2">
    <source>
        <dbReference type="Proteomes" id="UP001492541"/>
    </source>
</evidence>
<proteinExistence type="predicted"/>
<sequence length="146" mass="17213">MPAIKPVNKYTSNEFHEWQRENLPSHFVIQDIDTWVVCVSDSRQNYEPICIIELKRSSIKPEHWKPFPEDKPNYLALKKLCERAKIPMVIIYFKKGEPITDESILAIFQVKDVRESESTDDWIKFHKKLIKAGELKENFPNSLLDP</sequence>
<name>A0ABZ3H1F0_GEOAI</name>
<dbReference type="RefSeq" id="WP_193808179.1">
    <property type="nucleotide sequence ID" value="NZ_CP087714.1"/>
</dbReference>
<dbReference type="EMBL" id="CP087714">
    <property type="protein sequence ID" value="XAT63021.1"/>
    <property type="molecule type" value="Genomic_DNA"/>
</dbReference>